<sequence length="55" mass="6700">MLKNMLIRSKYFYHLMQFRHNEILQQQCLCEELKSKLKIKAIYHNSKAIELGARF</sequence>
<organism evidence="1 2">
    <name type="scientific">Neobacillus massiliamazoniensis</name>
    <dbReference type="NCBI Taxonomy" id="1499688"/>
    <lineage>
        <taxon>Bacteria</taxon>
        <taxon>Bacillati</taxon>
        <taxon>Bacillota</taxon>
        <taxon>Bacilli</taxon>
        <taxon>Bacillales</taxon>
        <taxon>Bacillaceae</taxon>
        <taxon>Neobacillus</taxon>
    </lineage>
</organism>
<name>A0A0U1NUD4_9BACI</name>
<dbReference type="Proteomes" id="UP000199087">
    <property type="component" value="Unassembled WGS sequence"/>
</dbReference>
<dbReference type="STRING" id="1499688.BN000_01260"/>
<protein>
    <submittedName>
        <fullName evidence="1">Uncharacterized protein</fullName>
    </submittedName>
</protein>
<gene>
    <name evidence="1" type="ORF">BN000_01260</name>
</gene>
<evidence type="ECO:0000313" key="1">
    <source>
        <dbReference type="EMBL" id="CRK81358.1"/>
    </source>
</evidence>
<keyword evidence="2" id="KW-1185">Reference proteome</keyword>
<evidence type="ECO:0000313" key="2">
    <source>
        <dbReference type="Proteomes" id="UP000199087"/>
    </source>
</evidence>
<dbReference type="EMBL" id="CVRB01000001">
    <property type="protein sequence ID" value="CRK81358.1"/>
    <property type="molecule type" value="Genomic_DNA"/>
</dbReference>
<reference evidence="2" key="1">
    <citation type="submission" date="2015-05" db="EMBL/GenBank/DDBJ databases">
        <authorList>
            <person name="Urmite Genomes"/>
        </authorList>
    </citation>
    <scope>NUCLEOTIDE SEQUENCE [LARGE SCALE GENOMIC DNA]</scope>
    <source>
        <strain evidence="2">LF1</strain>
    </source>
</reference>
<proteinExistence type="predicted"/>
<accession>A0A0U1NUD4</accession>
<dbReference type="AlphaFoldDB" id="A0A0U1NUD4"/>